<dbReference type="Proteomes" id="UP000218899">
    <property type="component" value="Chromosome"/>
</dbReference>
<evidence type="ECO:0000256" key="1">
    <source>
        <dbReference type="ARBA" id="ARBA00022729"/>
    </source>
</evidence>
<evidence type="ECO:0000256" key="2">
    <source>
        <dbReference type="SAM" id="SignalP"/>
    </source>
</evidence>
<sequence length="174" mass="19136">MIRARMLLFALATLSGIALSVPAQAQPEFFFGAGYGRYDINEDDFDEDDTVWKAYAGFSFNQALGVELSWVDFNEAREAGNSLDADGWGAAAVLSLPLSENFALYGKAGQFFWETEASGLGPGVRPDDDGDDPFFGAGAKFRLNDLLDLRLEWERYDVADADLDTVFVMLQASF</sequence>
<proteinExistence type="predicted"/>
<dbReference type="SUPFAM" id="SSF56925">
    <property type="entry name" value="OMPA-like"/>
    <property type="match status" value="1"/>
</dbReference>
<organism evidence="4 5">
    <name type="scientific">Sulfurifustis variabilis</name>
    <dbReference type="NCBI Taxonomy" id="1675686"/>
    <lineage>
        <taxon>Bacteria</taxon>
        <taxon>Pseudomonadati</taxon>
        <taxon>Pseudomonadota</taxon>
        <taxon>Gammaproteobacteria</taxon>
        <taxon>Acidiferrobacterales</taxon>
        <taxon>Acidiferrobacteraceae</taxon>
        <taxon>Sulfurifustis</taxon>
    </lineage>
</organism>
<keyword evidence="1 2" id="KW-0732">Signal</keyword>
<gene>
    <name evidence="4" type="ORF">SVA_2288</name>
</gene>
<dbReference type="Gene3D" id="2.40.160.20">
    <property type="match status" value="1"/>
</dbReference>
<reference evidence="4 5" key="1">
    <citation type="submission" date="2015-08" db="EMBL/GenBank/DDBJ databases">
        <title>Complete genome sequence of Sulfurifustis variabilis.</title>
        <authorList>
            <person name="Miura A."/>
            <person name="Kojima H."/>
            <person name="Fukui M."/>
        </authorList>
    </citation>
    <scope>NUCLEOTIDE SEQUENCE [LARGE SCALE GENOMIC DNA]</scope>
    <source>
        <strain evidence="5">skN76</strain>
    </source>
</reference>
<feature type="signal peptide" evidence="2">
    <location>
        <begin position="1"/>
        <end position="25"/>
    </location>
</feature>
<evidence type="ECO:0000313" key="5">
    <source>
        <dbReference type="Proteomes" id="UP000218899"/>
    </source>
</evidence>
<evidence type="ECO:0000313" key="4">
    <source>
        <dbReference type="EMBL" id="BAU48838.1"/>
    </source>
</evidence>
<feature type="chain" id="PRO_5008571216" evidence="2">
    <location>
        <begin position="26"/>
        <end position="174"/>
    </location>
</feature>
<keyword evidence="4" id="KW-0675">Receptor</keyword>
<dbReference type="EMBL" id="AP014936">
    <property type="protein sequence ID" value="BAU48838.1"/>
    <property type="molecule type" value="Genomic_DNA"/>
</dbReference>
<accession>A0A1B4V5P9</accession>
<name>A0A1B4V5P9_9GAMM</name>
<dbReference type="Pfam" id="PF13505">
    <property type="entry name" value="OMP_b-brl"/>
    <property type="match status" value="1"/>
</dbReference>
<protein>
    <submittedName>
        <fullName evidence="4">TonB-dependent receptor</fullName>
    </submittedName>
</protein>
<dbReference type="AlphaFoldDB" id="A0A1B4V5P9"/>
<dbReference type="InterPro" id="IPR027385">
    <property type="entry name" value="Beta-barrel_OMP"/>
</dbReference>
<feature type="domain" description="Outer membrane protein beta-barrel" evidence="3">
    <location>
        <begin position="9"/>
        <end position="174"/>
    </location>
</feature>
<evidence type="ECO:0000259" key="3">
    <source>
        <dbReference type="Pfam" id="PF13505"/>
    </source>
</evidence>
<dbReference type="KEGG" id="sva:SVA_2288"/>
<dbReference type="InterPro" id="IPR011250">
    <property type="entry name" value="OMP/PagP_B-barrel"/>
</dbReference>
<keyword evidence="5" id="KW-1185">Reference proteome</keyword>